<dbReference type="Gene3D" id="2.60.40.2810">
    <property type="match status" value="4"/>
</dbReference>
<organism evidence="4 5">
    <name type="scientific">Halococcoides cellulosivorans</name>
    <dbReference type="NCBI Taxonomy" id="1679096"/>
    <lineage>
        <taxon>Archaea</taxon>
        <taxon>Methanobacteriati</taxon>
        <taxon>Methanobacteriota</taxon>
        <taxon>Stenosarchaea group</taxon>
        <taxon>Halobacteria</taxon>
        <taxon>Halobacteriales</taxon>
        <taxon>Haloarculaceae</taxon>
        <taxon>Halococcoides</taxon>
    </lineage>
</organism>
<feature type="compositionally biased region" description="Low complexity" evidence="2">
    <location>
        <begin position="1073"/>
        <end position="1092"/>
    </location>
</feature>
<evidence type="ECO:0000256" key="1">
    <source>
        <dbReference type="ARBA" id="ARBA00022729"/>
    </source>
</evidence>
<dbReference type="Gene3D" id="2.60.40.3440">
    <property type="match status" value="2"/>
</dbReference>
<keyword evidence="5" id="KW-1185">Reference proteome</keyword>
<accession>A0A2R4X3A8</accession>
<dbReference type="InterPro" id="IPR051561">
    <property type="entry name" value="FRAS1_ECM"/>
</dbReference>
<reference evidence="4 5" key="1">
    <citation type="submission" date="2018-04" db="EMBL/GenBank/DDBJ databases">
        <title>Halococcoides cellulosivorans gen. nov., sp. nov., an extremely halophilic cellulose-utilizing haloarchaeon from hypersaline lakes.</title>
        <authorList>
            <person name="Sorokin D.Y."/>
            <person name="Toshchakov S.V."/>
            <person name="Samarov N.I."/>
            <person name="Korzhenkov A."/>
            <person name="Kublanov I.V."/>
        </authorList>
    </citation>
    <scope>NUCLEOTIDE SEQUENCE [LARGE SCALE GENOMIC DNA]</scope>
    <source>
        <strain evidence="4 5">HArcel1</strain>
    </source>
</reference>
<keyword evidence="3" id="KW-0812">Transmembrane</keyword>
<dbReference type="GO" id="GO:0030115">
    <property type="term" value="C:S-layer"/>
    <property type="evidence" value="ECO:0007669"/>
    <property type="project" value="UniProtKB-SubCell"/>
</dbReference>
<dbReference type="RefSeq" id="WP_108383723.1">
    <property type="nucleotide sequence ID" value="NZ_CP028858.1"/>
</dbReference>
<name>A0A2R4X3A8_9EURY</name>
<dbReference type="GO" id="GO:0009653">
    <property type="term" value="P:anatomical structure morphogenesis"/>
    <property type="evidence" value="ECO:0007669"/>
    <property type="project" value="TreeGrafter"/>
</dbReference>
<dbReference type="PROSITE" id="PS50194">
    <property type="entry name" value="FILAMIN_REPEAT"/>
    <property type="match status" value="1"/>
</dbReference>
<proteinExistence type="predicted"/>
<evidence type="ECO:0000313" key="4">
    <source>
        <dbReference type="EMBL" id="AWB28286.1"/>
    </source>
</evidence>
<sequence length="1131" mass="118495">MSEWNLPHGDRVRPAVAAAVLLTVLAVVGGGLAASGASTAVTASNETATVAPNQSVVVDLNRTAFGSNATITVEDPSNGSASVVAAGIEYTADPNATGTGRFAYTVETPTENDTGWITVDIDSPPSAADVSVETRENDSVEGTFDVTDPDDETLNVSAATATNGTLTVENRSFRYTPDPRFAGNETVEYEVSDGTSTDTATLTITVEKNQPPIANDTAITVTEGDTWSGSFDVHDPNGDDLHVELLSEPTDGAISVDGTNFTYTPQTEEVTTDGFGYRVSDGQDGATASVSVTIELMNDPPTAANVSVETRENTSVEGTFDVSDPDDETLNVTAASAANGTLTVDNRSFTYTPDPGFAGTETIEYTVSDGNSTATATLTITVVPNRPPIANDTAITVTEGDSWTGSFDVHDPDGDAMSVDIVEQPSHGTVSVDGTNFTYTPETEQAQADAFVYEVTDGEDSATARVNVTIGLVNDPPTAANVSVDTRENESVSGTFDVHDPDDETLNVTAASAANGTLSVDNRSFTYTPDPGFVGTETIAYEVSDGNRSATATLTVTVVANDPPVATGGVHLTTASETLRVPVNASDANGHSLSYAIETDASNGSARIENATLVYDANRTFEGVDRVTVAVSDGVETTHATIEIAVDRPDAGQYATHRTVSVLHGRETWANLLDRWHPNGSVEEITSPDLGEIVDSNIEHHVGYQAPTNTTGTWSYVFRLDTPAGTEIGVVHFAVVRDRTPPEVRGLEALAPGPNSSEVYLETDEPLDTATATFTNESGAVVDRISLDEHRIDFPQDMFAYRANTTLAPGEYDLRVEATDFEGETVEARTTATVTSGGPTIENEEIGVEHGDGDLTGFVNVTGTNVSSVAVWLTGLDTDPIELTRNETDRNRYDVDAEALLPDSALEYQHPMLVIEAHDETGRTVEGSGLWFTVDERPPELSLSATATDGGIDVQVDHSEPLTQMTVRVSGPETRSTQVFEYDEGMTATAHFETLPNGTYSVEVVDARDKYANARSAGPTTVQVGSVPDGAGDDTSDSTGSTGLGLGDRVDIATPTATPGGGAVRTPVDREQTTTTPTATAADTEQATATTTADAVVVQRKPGPTDQGGPGFGVVAALLAVCAAAGLLARR</sequence>
<dbReference type="InterPro" id="IPR026371">
    <property type="entry name" value="PGF_CTERM"/>
</dbReference>
<dbReference type="NCBIfam" id="NF012211">
    <property type="entry name" value="tand_rpt_95"/>
    <property type="match status" value="5"/>
</dbReference>
<evidence type="ECO:0000256" key="3">
    <source>
        <dbReference type="SAM" id="Phobius"/>
    </source>
</evidence>
<dbReference type="GO" id="GO:0005886">
    <property type="term" value="C:plasma membrane"/>
    <property type="evidence" value="ECO:0007669"/>
    <property type="project" value="UniProtKB-SubCell"/>
</dbReference>
<dbReference type="KEGG" id="harc:HARCEL1_11510"/>
<dbReference type="PANTHER" id="PTHR45739">
    <property type="entry name" value="MATRIX PROTEIN, PUTATIVE-RELATED"/>
    <property type="match status" value="1"/>
</dbReference>
<feature type="region of interest" description="Disordered" evidence="2">
    <location>
        <begin position="1014"/>
        <end position="1092"/>
    </location>
</feature>
<protein>
    <submittedName>
        <fullName evidence="4">Uncharacterized protein</fullName>
    </submittedName>
</protein>
<gene>
    <name evidence="4" type="ORF">HARCEL1_11510</name>
</gene>
<dbReference type="InterPro" id="IPR017868">
    <property type="entry name" value="Filamin/ABP280_repeat-like"/>
</dbReference>
<dbReference type="PANTHER" id="PTHR45739:SF1">
    <property type="entry name" value="EXTRACELLULAR MATRIX ORGANIZING PROTEIN FRAS1"/>
    <property type="match status" value="1"/>
</dbReference>
<dbReference type="NCBIfam" id="TIGR04126">
    <property type="entry name" value="PGF_CTERM"/>
    <property type="match status" value="1"/>
</dbReference>
<dbReference type="Proteomes" id="UP000244727">
    <property type="component" value="Chromosome"/>
</dbReference>
<keyword evidence="1" id="KW-0732">Signal</keyword>
<evidence type="ECO:0000256" key="2">
    <source>
        <dbReference type="SAM" id="MobiDB-lite"/>
    </source>
</evidence>
<dbReference type="GeneID" id="36513143"/>
<keyword evidence="3" id="KW-0472">Membrane</keyword>
<feature type="transmembrane region" description="Helical" evidence="3">
    <location>
        <begin position="1109"/>
        <end position="1129"/>
    </location>
</feature>
<dbReference type="EMBL" id="CP028858">
    <property type="protein sequence ID" value="AWB28286.1"/>
    <property type="molecule type" value="Genomic_DNA"/>
</dbReference>
<dbReference type="Pfam" id="PF17963">
    <property type="entry name" value="Big_9"/>
    <property type="match status" value="6"/>
</dbReference>
<dbReference type="AlphaFoldDB" id="A0A2R4X3A8"/>
<keyword evidence="3" id="KW-1133">Transmembrane helix</keyword>
<evidence type="ECO:0000313" key="5">
    <source>
        <dbReference type="Proteomes" id="UP000244727"/>
    </source>
</evidence>